<feature type="region of interest" description="Disordered" evidence="1">
    <location>
        <begin position="583"/>
        <end position="620"/>
    </location>
</feature>
<evidence type="ECO:0008006" key="5">
    <source>
        <dbReference type="Google" id="ProtNLM"/>
    </source>
</evidence>
<name>A0ABP3ZLZ4_9ACTN</name>
<reference evidence="4" key="1">
    <citation type="journal article" date="2019" name="Int. J. Syst. Evol. Microbiol.">
        <title>The Global Catalogue of Microorganisms (GCM) 10K type strain sequencing project: providing services to taxonomists for standard genome sequencing and annotation.</title>
        <authorList>
            <consortium name="The Broad Institute Genomics Platform"/>
            <consortium name="The Broad Institute Genome Sequencing Center for Infectious Disease"/>
            <person name="Wu L."/>
            <person name="Ma J."/>
        </authorList>
    </citation>
    <scope>NUCLEOTIDE SEQUENCE [LARGE SCALE GENOMIC DNA]</scope>
    <source>
        <strain evidence="4">JCM 11444</strain>
    </source>
</reference>
<keyword evidence="2" id="KW-0472">Membrane</keyword>
<keyword evidence="2" id="KW-0812">Transmembrane</keyword>
<feature type="region of interest" description="Disordered" evidence="1">
    <location>
        <begin position="951"/>
        <end position="986"/>
    </location>
</feature>
<evidence type="ECO:0000313" key="4">
    <source>
        <dbReference type="Proteomes" id="UP001500418"/>
    </source>
</evidence>
<evidence type="ECO:0000256" key="2">
    <source>
        <dbReference type="SAM" id="Phobius"/>
    </source>
</evidence>
<sequence>MSKVVRNPEGRVRPPNAPWYTLYPRRAFSRFGGGVGRRWRAFRTNREASRSILPNRSWRGWRPTFGRLVRAYAYAGTALLALWLAAAIYDSVNGERTWFHTMQWSTWFTTATRVIGPFLAASFVLTLFLIYWYHKTKKPLVDKARSAPHDLVPTAGTLIDRIVGRRELSQVIAQTLRNRRTRRPYLLVGGVGVGKTAVLVELTHMLAQQAAVPVPIRLRDMDAEGDLDFEKMARRRLAEEADQGVLASGQFDKTWRQLRLDDKAVVIADGLEEALLDKDHRDDRDNIIRRAIDRAARQKLPLVIASRPHPPLEGTRAVIADLEPLSEEAALEYLVRDFSEVDERRLDWIVETANVSDSPSYLQIARLLQERGLLEHMTLREESDRLDTRSHDCATLRLWLLDTYRRAVEDGLLFDDLVMDRQERQETIRVISALACLGLVRDSLEVTFDELVETCTEDEDGRREPRDGRLPVSERQRAAIWKALVNEFDHTAHWLEPAEHPNACKTEFSRFANNGQMLGLVMAHENKVRFPHSIIQAYLGYRLLYRMDDDQIRQVIEPALHSPGPARELLIALVLLSRHRAATGRAQPAAAPRPAPGHTPAHTHAHAHAHAHAHTNEREKLSSILREAAKGRQDPKYFDLYSAALDIDSVDPESEQTEIADELLSAWPGLTIRGDQRTVEEAKLKLVHHFGAALREVDRRRSGRRRSDRRSTQPPEASRRLPYSQFFDIGTHEPSHPVRIAITQEISSGGDTAFSALRKHFPLGTDPVLQYLRKTRQAKRKLNDDYTKWLESGDHEPISPGEARRREQEHARFVADYENDRARWWRHFALRAWLLPMMVGSVSEKYRDEAKERLEIWLQHLAPATRLRSPVMPHAPHTAPDLPLSLENALARGFKNAANRRRRHPDVCDETLAYLVKQAEKMLTRSRCWYAQLTLLHALCLWSLPDAIGRPPGPDTTERHRQGQARTASTDQVPDGDTGSPIQGADPVRSVARWLSTAGTAFDTPTPTSAHPGHQADRLLHPFVAEAGDLVTLALETGHPERFLWIDENRAIYNVGSSPADPERYRKHNLWIAPSVGWSTLHPRAQRLVADVLVMLNLTERNGNPDEIEERLRRATKDTLPPCLTHDRSPLHPEHSIGRADGNEPGATCLPTCHFRLCPYPPKGGRTQTEMEEPFCRQQQALLHSRFRWRPPAVSRHTAPWVSIPIRELHGFWEQMANRNRKSTGQEPRVF</sequence>
<feature type="transmembrane region" description="Helical" evidence="2">
    <location>
        <begin position="185"/>
        <end position="207"/>
    </location>
</feature>
<dbReference type="Proteomes" id="UP001500418">
    <property type="component" value="Unassembled WGS sequence"/>
</dbReference>
<feature type="transmembrane region" description="Helical" evidence="2">
    <location>
        <begin position="71"/>
        <end position="89"/>
    </location>
</feature>
<protein>
    <recommendedName>
        <fullName evidence="5">NACHT domain-containing protein</fullName>
    </recommendedName>
</protein>
<feature type="transmembrane region" description="Helical" evidence="2">
    <location>
        <begin position="114"/>
        <end position="133"/>
    </location>
</feature>
<proteinExistence type="predicted"/>
<comment type="caution">
    <text evidence="3">The sequence shown here is derived from an EMBL/GenBank/DDBJ whole genome shotgun (WGS) entry which is preliminary data.</text>
</comment>
<accession>A0ABP3ZLZ4</accession>
<gene>
    <name evidence="3" type="ORF">GCM10009575_019320</name>
</gene>
<evidence type="ECO:0000313" key="3">
    <source>
        <dbReference type="EMBL" id="GAA0923385.1"/>
    </source>
</evidence>
<dbReference type="EMBL" id="BAAAID010000008">
    <property type="protein sequence ID" value="GAA0923385.1"/>
    <property type="molecule type" value="Genomic_DNA"/>
</dbReference>
<feature type="region of interest" description="Disordered" evidence="1">
    <location>
        <begin position="698"/>
        <end position="723"/>
    </location>
</feature>
<keyword evidence="2" id="KW-1133">Transmembrane helix</keyword>
<evidence type="ECO:0000256" key="1">
    <source>
        <dbReference type="SAM" id="MobiDB-lite"/>
    </source>
</evidence>
<organism evidence="3 4">
    <name type="scientific">Streptomyces rhizosphaericus</name>
    <dbReference type="NCBI Taxonomy" id="114699"/>
    <lineage>
        <taxon>Bacteria</taxon>
        <taxon>Bacillati</taxon>
        <taxon>Actinomycetota</taxon>
        <taxon>Actinomycetes</taxon>
        <taxon>Kitasatosporales</taxon>
        <taxon>Streptomycetaceae</taxon>
        <taxon>Streptomyces</taxon>
        <taxon>Streptomyces violaceusniger group</taxon>
    </lineage>
</organism>
<keyword evidence="4" id="KW-1185">Reference proteome</keyword>
<feature type="compositionally biased region" description="Basic residues" evidence="1">
    <location>
        <begin position="601"/>
        <end position="613"/>
    </location>
</feature>